<gene>
    <name evidence="1" type="ORF">AAK873_11875</name>
</gene>
<sequence length="141" mass="16143">MESKKNNRVWIFGLAVMFLLVTAFVSYARSERKPRYSLSDGQHLTLVIDSIDYRADLTRMYGKFVGRPHTSQQVKSITLHNGSRSYAATDIDGVDFDRWFQWEEDGVIAVEIDFDKMPEIKTGKLVIVTPRGTDSCTMTKQ</sequence>
<evidence type="ECO:0000313" key="2">
    <source>
        <dbReference type="Proteomes" id="UP001565200"/>
    </source>
</evidence>
<comment type="caution">
    <text evidence="1">The sequence shown here is derived from an EMBL/GenBank/DDBJ whole genome shotgun (WGS) entry which is preliminary data.</text>
</comment>
<evidence type="ECO:0000313" key="1">
    <source>
        <dbReference type="EMBL" id="MEY8246307.1"/>
    </source>
</evidence>
<reference evidence="1 2" key="1">
    <citation type="submission" date="2024-03" db="EMBL/GenBank/DDBJ databases">
        <title>Mouse gut bacterial collection (mGBC) of GemPharmatech.</title>
        <authorList>
            <person name="He Y."/>
            <person name="Dong L."/>
            <person name="Wu D."/>
            <person name="Gao X."/>
            <person name="Lin Z."/>
        </authorList>
    </citation>
    <scope>NUCLEOTIDE SEQUENCE [LARGE SCALE GENOMIC DNA]</scope>
    <source>
        <strain evidence="1 2">54-13</strain>
    </source>
</reference>
<protein>
    <submittedName>
        <fullName evidence="1">Uncharacterized protein</fullName>
    </submittedName>
</protein>
<dbReference type="RefSeq" id="WP_369863787.1">
    <property type="nucleotide sequence ID" value="NZ_JBCLPP010000040.1"/>
</dbReference>
<organism evidence="1 2">
    <name type="scientific">Heminiphilus faecis</name>
    <dbReference type="NCBI Taxonomy" id="2601703"/>
    <lineage>
        <taxon>Bacteria</taxon>
        <taxon>Pseudomonadati</taxon>
        <taxon>Bacteroidota</taxon>
        <taxon>Bacteroidia</taxon>
        <taxon>Bacteroidales</taxon>
        <taxon>Muribaculaceae</taxon>
        <taxon>Heminiphilus</taxon>
    </lineage>
</organism>
<keyword evidence="2" id="KW-1185">Reference proteome</keyword>
<dbReference type="EMBL" id="JBCLPP010000040">
    <property type="protein sequence ID" value="MEY8246307.1"/>
    <property type="molecule type" value="Genomic_DNA"/>
</dbReference>
<proteinExistence type="predicted"/>
<name>A0ABV4D2W2_9BACT</name>
<accession>A0ABV4D2W2</accession>
<dbReference type="Proteomes" id="UP001565200">
    <property type="component" value="Unassembled WGS sequence"/>
</dbReference>